<dbReference type="RefSeq" id="WP_346824426.1">
    <property type="nucleotide sequence ID" value="NZ_JBDKWZ010000024.1"/>
</dbReference>
<dbReference type="Proteomes" id="UP001403385">
    <property type="component" value="Unassembled WGS sequence"/>
</dbReference>
<protein>
    <submittedName>
        <fullName evidence="1">Uncharacterized protein</fullName>
    </submittedName>
</protein>
<name>A0AAW9SLM0_9BACT</name>
<proteinExistence type="predicted"/>
<sequence length="120" mass="13938">MHQFAKNLDSTQNIAYLPHEDYILIDKLVINVKKRTHGQKPLLGFYQNYYEEADKTPYSNLDSLLISKNIEIDSSQVLNIIQKMKLYQICDIFSTKMKFAIVGKYRQCMGKKASFIAQVP</sequence>
<evidence type="ECO:0000313" key="1">
    <source>
        <dbReference type="EMBL" id="MEN7551646.1"/>
    </source>
</evidence>
<evidence type="ECO:0000313" key="2">
    <source>
        <dbReference type="Proteomes" id="UP001403385"/>
    </source>
</evidence>
<accession>A0AAW9SLM0</accession>
<keyword evidence="2" id="KW-1185">Reference proteome</keyword>
<reference evidence="1 2" key="1">
    <citation type="submission" date="2024-04" db="EMBL/GenBank/DDBJ databases">
        <title>Novel genus in family Flammeovirgaceae.</title>
        <authorList>
            <person name="Nguyen T.H."/>
            <person name="Vuong T.Q."/>
            <person name="Le H."/>
            <person name="Kim S.-G."/>
        </authorList>
    </citation>
    <scope>NUCLEOTIDE SEQUENCE [LARGE SCALE GENOMIC DNA]</scope>
    <source>
        <strain evidence="1 2">JCM 23209</strain>
    </source>
</reference>
<comment type="caution">
    <text evidence="1">The sequence shown here is derived from an EMBL/GenBank/DDBJ whole genome shotgun (WGS) entry which is preliminary data.</text>
</comment>
<gene>
    <name evidence="1" type="ORF">AAG747_27270</name>
</gene>
<dbReference type="AlphaFoldDB" id="A0AAW9SLM0"/>
<organism evidence="1 2">
    <name type="scientific">Rapidithrix thailandica</name>
    <dbReference type="NCBI Taxonomy" id="413964"/>
    <lineage>
        <taxon>Bacteria</taxon>
        <taxon>Pseudomonadati</taxon>
        <taxon>Bacteroidota</taxon>
        <taxon>Cytophagia</taxon>
        <taxon>Cytophagales</taxon>
        <taxon>Flammeovirgaceae</taxon>
        <taxon>Rapidithrix</taxon>
    </lineage>
</organism>
<dbReference type="EMBL" id="JBDKWZ010000024">
    <property type="protein sequence ID" value="MEN7551646.1"/>
    <property type="molecule type" value="Genomic_DNA"/>
</dbReference>